<dbReference type="EMBL" id="NHPJ01000032">
    <property type="protein sequence ID" value="OYR58502.1"/>
    <property type="molecule type" value="Genomic_DNA"/>
</dbReference>
<dbReference type="AlphaFoldDB" id="A0A256IQS5"/>
<dbReference type="Proteomes" id="UP000216308">
    <property type="component" value="Unassembled WGS sequence"/>
</dbReference>
<protein>
    <submittedName>
        <fullName evidence="1">Uncharacterized protein</fullName>
    </submittedName>
</protein>
<sequence>MNFEYRTPSGVIRDRAYRQFGHVDGADTGTGDAATIDIQIRRATNGVIINTLVNDEPLITTGAPFYHYERVL</sequence>
<comment type="caution">
    <text evidence="1">The sequence shown here is derived from an EMBL/GenBank/DDBJ whole genome shotgun (WGS) entry which is preliminary data.</text>
</comment>
<gene>
    <name evidence="1" type="ORF">DJ70_03000</name>
</gene>
<evidence type="ECO:0000313" key="2">
    <source>
        <dbReference type="Proteomes" id="UP000216308"/>
    </source>
</evidence>
<dbReference type="RefSeq" id="WP_094530014.1">
    <property type="nucleotide sequence ID" value="NZ_NHPJ01000032.1"/>
</dbReference>
<reference evidence="1 2" key="1">
    <citation type="journal article" date="2014" name="Front. Microbiol.">
        <title>Population and genomic analysis of the genus Halorubrum.</title>
        <authorList>
            <person name="Fullmer M.S."/>
            <person name="Soucy S.M."/>
            <person name="Swithers K.S."/>
            <person name="Makkay A.M."/>
            <person name="Wheeler R."/>
            <person name="Ventosa A."/>
            <person name="Gogarten J.P."/>
            <person name="Papke R.T."/>
        </authorList>
    </citation>
    <scope>NUCLEOTIDE SEQUENCE [LARGE SCALE GENOMIC DNA]</scope>
    <source>
        <strain evidence="1 2">Cb34</strain>
    </source>
</reference>
<accession>A0A256IQS5</accession>
<proteinExistence type="predicted"/>
<evidence type="ECO:0000313" key="1">
    <source>
        <dbReference type="EMBL" id="OYR58502.1"/>
    </source>
</evidence>
<keyword evidence="2" id="KW-1185">Reference proteome</keyword>
<name>A0A256IQS5_9EURY</name>
<organism evidence="1 2">
    <name type="scientific">Halorubrum halodurans</name>
    <dbReference type="NCBI Taxonomy" id="1383851"/>
    <lineage>
        <taxon>Archaea</taxon>
        <taxon>Methanobacteriati</taxon>
        <taxon>Methanobacteriota</taxon>
        <taxon>Stenosarchaea group</taxon>
        <taxon>Halobacteria</taxon>
        <taxon>Halobacteriales</taxon>
        <taxon>Haloferacaceae</taxon>
        <taxon>Halorubrum</taxon>
    </lineage>
</organism>